<sequence>MAQGKFSVSRQEVNGEPTRAQHRFDATSSASLSILANCGKKRAQTASYRKEKQQAA</sequence>
<evidence type="ECO:0000256" key="1">
    <source>
        <dbReference type="SAM" id="MobiDB-lite"/>
    </source>
</evidence>
<proteinExistence type="predicted"/>
<feature type="compositionally biased region" description="Polar residues" evidence="1">
    <location>
        <begin position="1"/>
        <end position="12"/>
    </location>
</feature>
<reference evidence="2 3" key="1">
    <citation type="submission" date="2024-01" db="EMBL/GenBank/DDBJ databases">
        <title>Genome assemblies of Stephania.</title>
        <authorList>
            <person name="Yang L."/>
        </authorList>
    </citation>
    <scope>NUCLEOTIDE SEQUENCE [LARGE SCALE GENOMIC DNA]</scope>
    <source>
        <strain evidence="2">JXDWG</strain>
        <tissue evidence="2">Leaf</tissue>
    </source>
</reference>
<comment type="caution">
    <text evidence="2">The sequence shown here is derived from an EMBL/GenBank/DDBJ whole genome shotgun (WGS) entry which is preliminary data.</text>
</comment>
<evidence type="ECO:0000313" key="3">
    <source>
        <dbReference type="Proteomes" id="UP001419268"/>
    </source>
</evidence>
<name>A0AAP0J381_9MAGN</name>
<feature type="region of interest" description="Disordered" evidence="1">
    <location>
        <begin position="1"/>
        <end position="27"/>
    </location>
</feature>
<evidence type="ECO:0000313" key="2">
    <source>
        <dbReference type="EMBL" id="KAK9125552.1"/>
    </source>
</evidence>
<dbReference type="AlphaFoldDB" id="A0AAP0J381"/>
<organism evidence="2 3">
    <name type="scientific">Stephania cephalantha</name>
    <dbReference type="NCBI Taxonomy" id="152367"/>
    <lineage>
        <taxon>Eukaryota</taxon>
        <taxon>Viridiplantae</taxon>
        <taxon>Streptophyta</taxon>
        <taxon>Embryophyta</taxon>
        <taxon>Tracheophyta</taxon>
        <taxon>Spermatophyta</taxon>
        <taxon>Magnoliopsida</taxon>
        <taxon>Ranunculales</taxon>
        <taxon>Menispermaceae</taxon>
        <taxon>Menispermoideae</taxon>
        <taxon>Cissampelideae</taxon>
        <taxon>Stephania</taxon>
    </lineage>
</organism>
<keyword evidence="3" id="KW-1185">Reference proteome</keyword>
<dbReference type="Proteomes" id="UP001419268">
    <property type="component" value="Unassembled WGS sequence"/>
</dbReference>
<dbReference type="EMBL" id="JBBNAG010000006">
    <property type="protein sequence ID" value="KAK9125552.1"/>
    <property type="molecule type" value="Genomic_DNA"/>
</dbReference>
<gene>
    <name evidence="2" type="ORF">Scep_014398</name>
</gene>
<accession>A0AAP0J381</accession>
<protein>
    <submittedName>
        <fullName evidence="2">Uncharacterized protein</fullName>
    </submittedName>
</protein>